<dbReference type="InterPro" id="IPR036852">
    <property type="entry name" value="Peptidase_S8/S53_dom_sf"/>
</dbReference>
<keyword evidence="11" id="KW-1185">Reference proteome</keyword>
<feature type="active site" description="Charge relay system" evidence="5">
    <location>
        <position position="691"/>
    </location>
</feature>
<dbReference type="InterPro" id="IPR003137">
    <property type="entry name" value="PA_domain"/>
</dbReference>
<organism evidence="10 11">
    <name type="scientific">Ferrimonas pelagia</name>
    <dbReference type="NCBI Taxonomy" id="1177826"/>
    <lineage>
        <taxon>Bacteria</taxon>
        <taxon>Pseudomonadati</taxon>
        <taxon>Pseudomonadota</taxon>
        <taxon>Gammaproteobacteria</taxon>
        <taxon>Alteromonadales</taxon>
        <taxon>Ferrimonadaceae</taxon>
        <taxon>Ferrimonas</taxon>
    </lineage>
</organism>
<protein>
    <submittedName>
        <fullName evidence="10">S8 family serine peptidase</fullName>
    </submittedName>
</protein>
<feature type="domain" description="Inhibitor I9" evidence="9">
    <location>
        <begin position="93"/>
        <end position="200"/>
    </location>
</feature>
<evidence type="ECO:0000256" key="1">
    <source>
        <dbReference type="ARBA" id="ARBA00011073"/>
    </source>
</evidence>
<gene>
    <name evidence="10" type="ORF">GCM10023333_22180</name>
</gene>
<dbReference type="Proteomes" id="UP001499988">
    <property type="component" value="Unassembled WGS sequence"/>
</dbReference>
<reference evidence="11" key="1">
    <citation type="journal article" date="2019" name="Int. J. Syst. Evol. Microbiol.">
        <title>The Global Catalogue of Microorganisms (GCM) 10K type strain sequencing project: providing services to taxonomists for standard genome sequencing and annotation.</title>
        <authorList>
            <consortium name="The Broad Institute Genomics Platform"/>
            <consortium name="The Broad Institute Genome Sequencing Center for Infectious Disease"/>
            <person name="Wu L."/>
            <person name="Ma J."/>
        </authorList>
    </citation>
    <scope>NUCLEOTIDE SEQUENCE [LARGE SCALE GENOMIC DNA]</scope>
    <source>
        <strain evidence="11">JCM 18401</strain>
    </source>
</reference>
<sequence length="1650" mass="177229">MKIKQLALATSAALYAAGLAASGQAGPQVTVHGDLAIKPINISAEQAEGLKELSQLRMNGGRGHIAGPNQMIGRGVDKVPFHFEADLDDGEHTYIVQLTEAPAATYQGTVPGIAGTASTSRTGLNVASSNAVAYTQHLLNRQARVHSEISRVTGNSNALLNQYKYAFNGMAMKLSQQQASKVAALAGVRAVTRSTVLELHTDVGPSHVGADQLWNGEASNGMAYTGKGMIVGIFDTGINSGHPSFAASGDDKVAIQNPWGTGVFTGDCLIEEFAGLCNDKLIGIHSYSEITDSYSDPIFQVDNPWAYEWLPQRPANGEDYNGHGSHTASTVAGNVLFNVPYQLPEVGYGDDITGRDTDLVFPRVSGMAPHANIISYQVCWAGGPEDPYSGCPETVTLQAMDDAIADGVHVINYSIGGGERLPWQSPTELAFLAAREAGISVAASAGNFGGSMRDHVSPWVTSVAATTHGRELAANEKTLDGFSGGEESPSPWGPMRAKSITKGYSGPVVSAADYGDMSNGNCDLPFAEATFNFLPDGITPLTEAPIVVCGRSDQSRIAKAENVQAGGAGGFILYNTQSDYLYGDSLAQKVDDYYPLPAAHIGNYDGQKVLEWLAAGSDHRVTLSDGSLYTVMGEADILANFSSRGPSFNNPHSMMPNLAAPGVSIFAAFANDRLFTLDGAGMNWSMLDGTSMASPHVAGAMALLQQAHPEWTPAQIQSALMTTTTQITVRQNDDPAFTLSADFDDAGSGVINVARAVKASLLMDETIDNYIDANPLAGGDVRRLNTPYMVDRECPGTCNWYRTFTAAEDGTWEITGEEVSHTGASQLKLAFTPSSFTLAAGESQRVMISATVPEIYTQTDDPSTDTYNSIGLPFYGNMILTPADSMAPVQKVPVIAAHAARGLPEQVNATIGRDQGQIITPEFVTKESSSLSATGYAQTDAFYDAFMLREATEFVWEMEGAVPSTESEVGYRFFEVPEGTKRLVVEIAREGNFYRYATALDLGYDANNNGLIDYNSEALCISDWRMHDYCAINAPEPGTYWYAVGTYKFGAWGPDKYWDPDNFANPVDVNVAIIGGEASNALSVATPGASNGIDPLALSIDWDLPDQAEGEIFHGVIELGTDSVNGDDIGLIPVRFERGEADVQLHASHTGAKIGDIVHFSFSQAANLLGGDRDINVEITLPEGLTLLEDSISTNEYATEMTQVNGNGLTINGMQHSSKDDVRRYDYTTSLTDEMCRLPFSSEPQFVDLYDYGYPALPGFGNAFQQSFEIPDFDGYRKYYPHIPLYGVRAEDTDNIVTIRGDGLLKFDAHTLYSLPGYTMGMGGLRDLVIAPFWRADAVTLNESGTDWSDPFTPVNWETGVFAADINFGDYLIVQWKGMHGSIPGGWFPEVDYSQTFNFELVASSSIDFTPGSYEIFFAYQQIEGEKGEHTIGLKGYEGVRGLYHPVNDYQYNDYAINEPEKFDQDMVVCANYQGPESTALEVNFSAKVGNALVASTGNVAVTADATGAQSISLQVPVSVAGSLSVFDMDAQTMDENTTLSGLTVQYQQDGSRAVALEVSGDNITAEVDGMSFAITPDAHWHGETEVMVTVFDVANPQDRASTSFMLTVNSDGVEPPVVEPPAEKKKDSGSLGYLALLILALAGTRRRMH</sequence>
<proteinExistence type="inferred from homology"/>
<feature type="domain" description="PA" evidence="8">
    <location>
        <begin position="531"/>
        <end position="608"/>
    </location>
</feature>
<accession>A0ABP9EXM8</accession>
<dbReference type="PANTHER" id="PTHR10795">
    <property type="entry name" value="PROPROTEIN CONVERTASE SUBTILISIN/KEXIN"/>
    <property type="match status" value="1"/>
</dbReference>
<dbReference type="PROSITE" id="PS51892">
    <property type="entry name" value="SUBTILASE"/>
    <property type="match status" value="1"/>
</dbReference>
<dbReference type="CDD" id="cd04852">
    <property type="entry name" value="Peptidases_S8_3"/>
    <property type="match status" value="1"/>
</dbReference>
<dbReference type="PRINTS" id="PR00723">
    <property type="entry name" value="SUBTILISIN"/>
</dbReference>
<evidence type="ECO:0000259" key="7">
    <source>
        <dbReference type="Pfam" id="PF00082"/>
    </source>
</evidence>
<dbReference type="RefSeq" id="WP_345335458.1">
    <property type="nucleotide sequence ID" value="NZ_BAABJZ010000075.1"/>
</dbReference>
<keyword evidence="2 5" id="KW-0645">Protease</keyword>
<dbReference type="InterPro" id="IPR037045">
    <property type="entry name" value="S8pro/Inhibitor_I9_sf"/>
</dbReference>
<dbReference type="PROSITE" id="PS00138">
    <property type="entry name" value="SUBTILASE_SER"/>
    <property type="match status" value="1"/>
</dbReference>
<comment type="caution">
    <text evidence="10">The sequence shown here is derived from an EMBL/GenBank/DDBJ whole genome shotgun (WGS) entry which is preliminary data.</text>
</comment>
<dbReference type="InterPro" id="IPR023828">
    <property type="entry name" value="Peptidase_S8_Ser-AS"/>
</dbReference>
<keyword evidence="4 5" id="KW-0720">Serine protease</keyword>
<dbReference type="InterPro" id="IPR020008">
    <property type="entry name" value="GlyGly_CTERM"/>
</dbReference>
<evidence type="ECO:0000313" key="10">
    <source>
        <dbReference type="EMBL" id="GAA4888371.1"/>
    </source>
</evidence>
<dbReference type="InterPro" id="IPR010259">
    <property type="entry name" value="S8pro/Inhibitor_I9"/>
</dbReference>
<evidence type="ECO:0000256" key="5">
    <source>
        <dbReference type="PROSITE-ProRule" id="PRU01240"/>
    </source>
</evidence>
<evidence type="ECO:0000259" key="8">
    <source>
        <dbReference type="Pfam" id="PF02225"/>
    </source>
</evidence>
<dbReference type="Pfam" id="PF02225">
    <property type="entry name" value="PA"/>
    <property type="match status" value="1"/>
</dbReference>
<comment type="similarity">
    <text evidence="1 5">Belongs to the peptidase S8 family.</text>
</comment>
<dbReference type="EMBL" id="BAABJZ010000075">
    <property type="protein sequence ID" value="GAA4888371.1"/>
    <property type="molecule type" value="Genomic_DNA"/>
</dbReference>
<evidence type="ECO:0000256" key="6">
    <source>
        <dbReference type="SAM" id="SignalP"/>
    </source>
</evidence>
<evidence type="ECO:0000256" key="3">
    <source>
        <dbReference type="ARBA" id="ARBA00022801"/>
    </source>
</evidence>
<dbReference type="Pfam" id="PF00082">
    <property type="entry name" value="Peptidase_S8"/>
    <property type="match status" value="1"/>
</dbReference>
<feature type="chain" id="PRO_5046139866" evidence="6">
    <location>
        <begin position="26"/>
        <end position="1650"/>
    </location>
</feature>
<dbReference type="SUPFAM" id="SSF52743">
    <property type="entry name" value="Subtilisin-like"/>
    <property type="match status" value="1"/>
</dbReference>
<dbReference type="Gene3D" id="3.30.70.80">
    <property type="entry name" value="Peptidase S8 propeptide/proteinase inhibitor I9"/>
    <property type="match status" value="1"/>
</dbReference>
<dbReference type="Gene3D" id="3.50.30.30">
    <property type="match status" value="1"/>
</dbReference>
<dbReference type="InterPro" id="IPR045051">
    <property type="entry name" value="SBT"/>
</dbReference>
<feature type="active site" description="Charge relay system" evidence="5">
    <location>
        <position position="235"/>
    </location>
</feature>
<dbReference type="Gene3D" id="3.40.50.200">
    <property type="entry name" value="Peptidase S8/S53 domain"/>
    <property type="match status" value="1"/>
</dbReference>
<dbReference type="Pfam" id="PF05922">
    <property type="entry name" value="Inhibitor_I9"/>
    <property type="match status" value="1"/>
</dbReference>
<evidence type="ECO:0000313" key="11">
    <source>
        <dbReference type="Proteomes" id="UP001499988"/>
    </source>
</evidence>
<dbReference type="NCBIfam" id="TIGR03501">
    <property type="entry name" value="GlyGly_CTERM"/>
    <property type="match status" value="1"/>
</dbReference>
<evidence type="ECO:0000256" key="4">
    <source>
        <dbReference type="ARBA" id="ARBA00022825"/>
    </source>
</evidence>
<feature type="domain" description="Peptidase S8/S53" evidence="7">
    <location>
        <begin position="226"/>
        <end position="726"/>
    </location>
</feature>
<keyword evidence="3 5" id="KW-0378">Hydrolase</keyword>
<dbReference type="InterPro" id="IPR015500">
    <property type="entry name" value="Peptidase_S8_subtilisin-rel"/>
</dbReference>
<dbReference type="InterPro" id="IPR000209">
    <property type="entry name" value="Peptidase_S8/S53_dom"/>
</dbReference>
<feature type="active site" description="Charge relay system" evidence="5">
    <location>
        <position position="323"/>
    </location>
</feature>
<name>A0ABP9EXM8_9GAMM</name>
<dbReference type="CDD" id="cd02120">
    <property type="entry name" value="PA_subtilisin_like"/>
    <property type="match status" value="1"/>
</dbReference>
<keyword evidence="6" id="KW-0732">Signal</keyword>
<evidence type="ECO:0000256" key="2">
    <source>
        <dbReference type="ARBA" id="ARBA00022670"/>
    </source>
</evidence>
<feature type="signal peptide" evidence="6">
    <location>
        <begin position="1"/>
        <end position="25"/>
    </location>
</feature>
<dbReference type="InterPro" id="IPR034197">
    <property type="entry name" value="Peptidases_S8_3"/>
</dbReference>
<evidence type="ECO:0000259" key="9">
    <source>
        <dbReference type="Pfam" id="PF05922"/>
    </source>
</evidence>